<comment type="caution">
    <text evidence="1">The sequence shown here is derived from an EMBL/GenBank/DDBJ whole genome shotgun (WGS) entry which is preliminary data.</text>
</comment>
<dbReference type="AlphaFoldDB" id="A0A645EZX3"/>
<organism evidence="1">
    <name type="scientific">bioreactor metagenome</name>
    <dbReference type="NCBI Taxonomy" id="1076179"/>
    <lineage>
        <taxon>unclassified sequences</taxon>
        <taxon>metagenomes</taxon>
        <taxon>ecological metagenomes</taxon>
    </lineage>
</organism>
<proteinExistence type="predicted"/>
<sequence>MNETLFFAFFQHITLVGEIKKAENWLVLRTMFINEKTLPSNRNLEHLYKRNLLSKQIRSHSFDTVLYIVSTKYRKNVK</sequence>
<protein>
    <submittedName>
        <fullName evidence="1">Uncharacterized protein</fullName>
    </submittedName>
</protein>
<evidence type="ECO:0000313" key="1">
    <source>
        <dbReference type="EMBL" id="MPN07040.1"/>
    </source>
</evidence>
<accession>A0A645EZX3</accession>
<reference evidence="1" key="1">
    <citation type="submission" date="2019-08" db="EMBL/GenBank/DDBJ databases">
        <authorList>
            <person name="Kucharzyk K."/>
            <person name="Murdoch R.W."/>
            <person name="Higgins S."/>
            <person name="Loffler F."/>
        </authorList>
    </citation>
    <scope>NUCLEOTIDE SEQUENCE</scope>
</reference>
<name>A0A645EZX3_9ZZZZ</name>
<gene>
    <name evidence="1" type="ORF">SDC9_154299</name>
</gene>
<dbReference type="EMBL" id="VSSQ01052998">
    <property type="protein sequence ID" value="MPN07040.1"/>
    <property type="molecule type" value="Genomic_DNA"/>
</dbReference>